<feature type="compositionally biased region" description="Basic and acidic residues" evidence="2">
    <location>
        <begin position="250"/>
        <end position="267"/>
    </location>
</feature>
<accession>A0AAG5DX11</accession>
<feature type="compositionally biased region" description="Gly residues" evidence="2">
    <location>
        <begin position="185"/>
        <end position="196"/>
    </location>
</feature>
<keyword evidence="4" id="KW-1185">Reference proteome</keyword>
<dbReference type="Proteomes" id="UP000075880">
    <property type="component" value="Unassembled WGS sequence"/>
</dbReference>
<reference evidence="3" key="1">
    <citation type="submission" date="2024-04" db="UniProtKB">
        <authorList>
            <consortium name="EnsemblMetazoa"/>
        </authorList>
    </citation>
    <scope>IDENTIFICATION</scope>
    <source>
        <strain evidence="3">EBRO</strain>
    </source>
</reference>
<feature type="compositionally biased region" description="Basic and acidic residues" evidence="2">
    <location>
        <begin position="218"/>
        <end position="232"/>
    </location>
</feature>
<protein>
    <submittedName>
        <fullName evidence="3">Uncharacterized protein</fullName>
    </submittedName>
</protein>
<feature type="coiled-coil region" evidence="1">
    <location>
        <begin position="480"/>
        <end position="510"/>
    </location>
</feature>
<evidence type="ECO:0000313" key="3">
    <source>
        <dbReference type="EnsemblMetazoa" id="ENSAATROPP015470"/>
    </source>
</evidence>
<evidence type="ECO:0000313" key="4">
    <source>
        <dbReference type="Proteomes" id="UP000075880"/>
    </source>
</evidence>
<feature type="compositionally biased region" description="Polar residues" evidence="2">
    <location>
        <begin position="269"/>
        <end position="283"/>
    </location>
</feature>
<evidence type="ECO:0000256" key="2">
    <source>
        <dbReference type="SAM" id="MobiDB-lite"/>
    </source>
</evidence>
<name>A0AAG5DX11_ANOAO</name>
<feature type="compositionally biased region" description="Basic and acidic residues" evidence="2">
    <location>
        <begin position="442"/>
        <end position="452"/>
    </location>
</feature>
<dbReference type="EnsemblMetazoa" id="ENSAATROPT017514">
    <property type="protein sequence ID" value="ENSAATROPP015470"/>
    <property type="gene ID" value="ENSAATROPG014316"/>
</dbReference>
<feature type="compositionally biased region" description="Low complexity" evidence="2">
    <location>
        <begin position="124"/>
        <end position="141"/>
    </location>
</feature>
<dbReference type="AlphaFoldDB" id="A0AAG5DX11"/>
<organism evidence="3 4">
    <name type="scientific">Anopheles atroparvus</name>
    <name type="common">European mosquito</name>
    <dbReference type="NCBI Taxonomy" id="41427"/>
    <lineage>
        <taxon>Eukaryota</taxon>
        <taxon>Metazoa</taxon>
        <taxon>Ecdysozoa</taxon>
        <taxon>Arthropoda</taxon>
        <taxon>Hexapoda</taxon>
        <taxon>Insecta</taxon>
        <taxon>Pterygota</taxon>
        <taxon>Neoptera</taxon>
        <taxon>Endopterygota</taxon>
        <taxon>Diptera</taxon>
        <taxon>Nematocera</taxon>
        <taxon>Culicoidea</taxon>
        <taxon>Culicidae</taxon>
        <taxon>Anophelinae</taxon>
        <taxon>Anopheles</taxon>
    </lineage>
</organism>
<feature type="compositionally biased region" description="Basic and acidic residues" evidence="2">
    <location>
        <begin position="375"/>
        <end position="396"/>
    </location>
</feature>
<sequence>MTSVQNQEDLEARIARIKKRNEEIEQKYREAEEDRLRAMKENAMVEIKPPKDDDWPREHKYDKIDFNYDLDPETLAQLEEKKKEKDAFIQKIAKDYKVFAEGEGPPPDPAYSFLADVERDGEKAAATAANNGSNGTNTSNNPTQLANPNGRSPPASKALGGDHFDRRNPNNRSGHRQGPRDSGGPQIGGRPRGGSGKSHNHHHHHQGAPNIQRSFSTNEHDGWRSASGEHQRRSGKGAPGGAPAEGAGLWRREPYEGSDSGKSKDDSSLQTSAKVEPNLTVSVSRDGEFKSVKVTTPPIIGSGRVGPRQAAKPQFQFHTGPGDNSHHHNHNHHGGGHHHHHHLQTHGKGHHPLPLTAGGRREMQATNRETGGTHAVDHFNRNVTGRKSDRGGDSAKKHGGGKGPFSGSSLQNGKGAGGSTGAAGASSVQDRLNRNRLVASSDRNDNVTKPRGDSSSAQPIASGAAKATLKTISKIIEKNAEIDEQLARELARENEKLASKVKELRLQQQQQ</sequence>
<evidence type="ECO:0000256" key="1">
    <source>
        <dbReference type="SAM" id="Coils"/>
    </source>
</evidence>
<feature type="region of interest" description="Disordered" evidence="2">
    <location>
        <begin position="99"/>
        <end position="465"/>
    </location>
</feature>
<feature type="coiled-coil region" evidence="1">
    <location>
        <begin position="7"/>
        <end position="48"/>
    </location>
</feature>
<keyword evidence="1" id="KW-0175">Coiled coil</keyword>
<proteinExistence type="predicted"/>
<feature type="compositionally biased region" description="Basic residues" evidence="2">
    <location>
        <begin position="327"/>
        <end position="351"/>
    </location>
</feature>